<dbReference type="PANTHER" id="PTHR30590">
    <property type="entry name" value="INNER MEMBRANE PROTEIN"/>
    <property type="match status" value="1"/>
</dbReference>
<dbReference type="InterPro" id="IPR052529">
    <property type="entry name" value="Bact_Transport_Assoc"/>
</dbReference>
<dbReference type="EMBL" id="QCZG01000051">
    <property type="protein sequence ID" value="PWA07532.1"/>
    <property type="molecule type" value="Genomic_DNA"/>
</dbReference>
<keyword evidence="4" id="KW-1185">Reference proteome</keyword>
<dbReference type="Proteomes" id="UP000245998">
    <property type="component" value="Unassembled WGS sequence"/>
</dbReference>
<protein>
    <recommendedName>
        <fullName evidence="2">DUF418 domain-containing protein</fullName>
    </recommendedName>
</protein>
<evidence type="ECO:0000313" key="4">
    <source>
        <dbReference type="Proteomes" id="UP000245998"/>
    </source>
</evidence>
<dbReference type="InterPro" id="IPR007349">
    <property type="entry name" value="DUF418"/>
</dbReference>
<dbReference type="PANTHER" id="PTHR30590:SF2">
    <property type="entry name" value="INNER MEMBRANE PROTEIN"/>
    <property type="match status" value="1"/>
</dbReference>
<evidence type="ECO:0000259" key="2">
    <source>
        <dbReference type="Pfam" id="PF04235"/>
    </source>
</evidence>
<comment type="caution">
    <text evidence="3">The sequence shown here is derived from an EMBL/GenBank/DDBJ whole genome shotgun (WGS) entry which is preliminary data.</text>
</comment>
<feature type="transmembrane region" description="Helical" evidence="1">
    <location>
        <begin position="276"/>
        <end position="297"/>
    </location>
</feature>
<feature type="transmembrane region" description="Helical" evidence="1">
    <location>
        <begin position="55"/>
        <end position="74"/>
    </location>
</feature>
<feature type="transmembrane region" description="Helical" evidence="1">
    <location>
        <begin position="318"/>
        <end position="335"/>
    </location>
</feature>
<feature type="domain" description="DUF418" evidence="2">
    <location>
        <begin position="230"/>
        <end position="383"/>
    </location>
</feature>
<evidence type="ECO:0000313" key="3">
    <source>
        <dbReference type="EMBL" id="PWA07532.1"/>
    </source>
</evidence>
<dbReference type="Pfam" id="PF04235">
    <property type="entry name" value="DUF418"/>
    <property type="match status" value="1"/>
</dbReference>
<sequence length="399" mass="45541">MKDTAKRLHTIDGIRGFSLLGILLANLLIFQYGIWGKDKMEFYSLSPFDSLMNSFLRIAVEESFLPIFTFLFGYSMIMMKESLERKGLKIKRHFVRRALFLLAIGSLHGIFLWEGDILFFYGMMGFFLLLFLNRKKKTLLVWAITLSSIMILLVGLGSLIDGGNADIVEPKKLETYIEKTIDVYGTGTYQEIMDHRNHEDPLGDEAYLLFFVTLFSPLFTAPMFLYGMYAAKRKIFLNPLKEKKLYQYGAAILIPLGLCLKAAFHTFPEASWSDVAITLGGPLLSIGYIFGIALLYCESWASKLLKLFENVGKLSMTNYLLQTVICTTIFYGYGLGQFAKLGVGVGIILGFAIYGLQMCISHYYLTYFRFGPVEKINRIWTYFSFSGRPRMKRPKEKIA</sequence>
<gene>
    <name evidence="3" type="ORF">DCC39_16665</name>
</gene>
<keyword evidence="1" id="KW-0812">Transmembrane</keyword>
<feature type="transmembrane region" description="Helical" evidence="1">
    <location>
        <begin position="139"/>
        <end position="160"/>
    </location>
</feature>
<feature type="transmembrane region" description="Helical" evidence="1">
    <location>
        <begin position="94"/>
        <end position="111"/>
    </location>
</feature>
<feature type="transmembrane region" description="Helical" evidence="1">
    <location>
        <begin position="245"/>
        <end position="264"/>
    </location>
</feature>
<organism evidence="3 4">
    <name type="scientific">Pueribacillus theae</name>
    <dbReference type="NCBI Taxonomy" id="2171751"/>
    <lineage>
        <taxon>Bacteria</taxon>
        <taxon>Bacillati</taxon>
        <taxon>Bacillota</taxon>
        <taxon>Bacilli</taxon>
        <taxon>Bacillales</taxon>
        <taxon>Bacillaceae</taxon>
        <taxon>Pueribacillus</taxon>
    </lineage>
</organism>
<feature type="transmembrane region" description="Helical" evidence="1">
    <location>
        <begin position="117"/>
        <end position="132"/>
    </location>
</feature>
<dbReference type="RefSeq" id="WP_116556034.1">
    <property type="nucleotide sequence ID" value="NZ_QCZG01000051.1"/>
</dbReference>
<reference evidence="3 4" key="1">
    <citation type="submission" date="2018-04" db="EMBL/GenBank/DDBJ databases">
        <title>Camelliibacillus theae gen. nov., sp. nov., isolated from Pu'er tea.</title>
        <authorList>
            <person name="Niu L."/>
        </authorList>
    </citation>
    <scope>NUCLEOTIDE SEQUENCE [LARGE SCALE GENOMIC DNA]</scope>
    <source>
        <strain evidence="3 4">T8</strain>
    </source>
</reference>
<name>A0A2U1JQW9_9BACI</name>
<feature type="transmembrane region" description="Helical" evidence="1">
    <location>
        <begin position="341"/>
        <end position="365"/>
    </location>
</feature>
<proteinExistence type="predicted"/>
<keyword evidence="1" id="KW-0472">Membrane</keyword>
<feature type="transmembrane region" description="Helical" evidence="1">
    <location>
        <begin position="16"/>
        <end position="35"/>
    </location>
</feature>
<evidence type="ECO:0000256" key="1">
    <source>
        <dbReference type="SAM" id="Phobius"/>
    </source>
</evidence>
<accession>A0A2U1JQW9</accession>
<feature type="transmembrane region" description="Helical" evidence="1">
    <location>
        <begin position="206"/>
        <end position="225"/>
    </location>
</feature>
<dbReference type="OrthoDB" id="9807744at2"/>
<keyword evidence="1" id="KW-1133">Transmembrane helix</keyword>
<dbReference type="AlphaFoldDB" id="A0A2U1JQW9"/>